<evidence type="ECO:0000313" key="5">
    <source>
        <dbReference type="EMBL" id="CAH3192804.1"/>
    </source>
</evidence>
<dbReference type="InterPro" id="IPR036397">
    <property type="entry name" value="RNaseH_sf"/>
</dbReference>
<accession>A0ABN8SP19</accession>
<reference evidence="5 6" key="1">
    <citation type="submission" date="2022-05" db="EMBL/GenBank/DDBJ databases">
        <authorList>
            <consortium name="Genoscope - CEA"/>
            <person name="William W."/>
        </authorList>
    </citation>
    <scope>NUCLEOTIDE SEQUENCE [LARGE SCALE GENOMIC DNA]</scope>
</reference>
<feature type="domain" description="3'-5' exonuclease" evidence="4">
    <location>
        <begin position="85"/>
        <end position="271"/>
    </location>
</feature>
<dbReference type="CDD" id="cd06141">
    <property type="entry name" value="WRN_exo"/>
    <property type="match status" value="1"/>
</dbReference>
<evidence type="ECO:0000259" key="4">
    <source>
        <dbReference type="SMART" id="SM00474"/>
    </source>
</evidence>
<name>A0ABN8SP19_9CNID</name>
<keyword evidence="2" id="KW-0378">Hydrolase</keyword>
<dbReference type="SUPFAM" id="SSF53098">
    <property type="entry name" value="Ribonuclease H-like"/>
    <property type="match status" value="1"/>
</dbReference>
<dbReference type="SMART" id="SM00474">
    <property type="entry name" value="35EXOc"/>
    <property type="match status" value="1"/>
</dbReference>
<dbReference type="EMBL" id="CALNXI010003297">
    <property type="protein sequence ID" value="CAH3192804.1"/>
    <property type="molecule type" value="Genomic_DNA"/>
</dbReference>
<dbReference type="Gene3D" id="3.30.420.10">
    <property type="entry name" value="Ribonuclease H-like superfamily/Ribonuclease H"/>
    <property type="match status" value="1"/>
</dbReference>
<comment type="caution">
    <text evidence="5">The sequence shown here is derived from an EMBL/GenBank/DDBJ whole genome shotgun (WGS) entry which is preliminary data.</text>
</comment>
<dbReference type="PANTHER" id="PTHR13620">
    <property type="entry name" value="3-5 EXONUCLEASE"/>
    <property type="match status" value="1"/>
</dbReference>
<dbReference type="Pfam" id="PF01612">
    <property type="entry name" value="DNA_pol_A_exo1"/>
    <property type="match status" value="1"/>
</dbReference>
<dbReference type="InterPro" id="IPR002562">
    <property type="entry name" value="3'-5'_exonuclease_dom"/>
</dbReference>
<keyword evidence="1" id="KW-0540">Nuclease</keyword>
<evidence type="ECO:0000256" key="3">
    <source>
        <dbReference type="ARBA" id="ARBA00022839"/>
    </source>
</evidence>
<evidence type="ECO:0000313" key="6">
    <source>
        <dbReference type="Proteomes" id="UP001159427"/>
    </source>
</evidence>
<organism evidence="5 6">
    <name type="scientific">Porites evermanni</name>
    <dbReference type="NCBI Taxonomy" id="104178"/>
    <lineage>
        <taxon>Eukaryota</taxon>
        <taxon>Metazoa</taxon>
        <taxon>Cnidaria</taxon>
        <taxon>Anthozoa</taxon>
        <taxon>Hexacorallia</taxon>
        <taxon>Scleractinia</taxon>
        <taxon>Fungiina</taxon>
        <taxon>Poritidae</taxon>
        <taxon>Porites</taxon>
    </lineage>
</organism>
<evidence type="ECO:0000256" key="1">
    <source>
        <dbReference type="ARBA" id="ARBA00022722"/>
    </source>
</evidence>
<dbReference type="PANTHER" id="PTHR13620:SF104">
    <property type="entry name" value="EXONUCLEASE 3'-5' DOMAIN-CONTAINING PROTEIN 2"/>
    <property type="match status" value="1"/>
</dbReference>
<keyword evidence="6" id="KW-1185">Reference proteome</keyword>
<proteinExistence type="predicted"/>
<gene>
    <name evidence="5" type="ORF">PEVE_00024573</name>
</gene>
<dbReference type="InterPro" id="IPR012337">
    <property type="entry name" value="RNaseH-like_sf"/>
</dbReference>
<evidence type="ECO:0000256" key="2">
    <source>
        <dbReference type="ARBA" id="ARBA00022801"/>
    </source>
</evidence>
<dbReference type="InterPro" id="IPR051132">
    <property type="entry name" value="3-5_Exonuclease_domain"/>
</dbReference>
<keyword evidence="3" id="KW-0269">Exonuclease</keyword>
<sequence length="785" mass="90016">MSATLKPYTSDDDFRILKGEHGKINWKESRLKSSRFYSTVVSILRFLQWFLGILFFGPVQRLWSPSHIILPSASVTDNKPKMSRIFVLDSVSSCDNLLKSYRAQYPFKMNFVGLDCEWVNKKGQKSAPVALLQIATPLCDCFLIRLCKMGNHLPQTVRDILEDKNVLKFGVGIQDDAKKLSGMFGMAVLGCVDLRHVVQRCRLDHTGERSSHKMSLDALAKRILGVAMDKSWRIRCSNWEAEQLNTRQIEYAMNDALVASHIFLRLIKLKDEERKVSRTSDIFEDCSEKKYQVIQNGDLMYADYFNHRVSENETHSQLNEFDALVDETSSVDKDLATSSESPDCHVVGRETNIALAIEAINNLESQETEDKEKYDIESMSHEKSSKVNVVSSLESHPREDDFTFCGDFVPDAVDCTTVRTFDEEDISFDGYEVIADLNKMVSEGGEGYFPREEVIKLLQDTSFCQRAHSLCQGVTDLAFKHKKGKVTTKRNTKENDEANEYPSIATDKKAYKGIRTVRKSPLYMNCMLAAPDGSKLCTLSRKKADWYIEKELGELTGLDPYTVQLKFEPSGRPGSEDSYYLNFKDNICVVCGRDDSYLRKNVVPHEYRRYFPSFMKDRHSHDILLLCSECHSLSNCYDSKLRAELSEKYNAPLGNATVARLTNDSELSKVKSAAKALNYAYDRLPEERRETLLTCVKNYFNVQVVTQEMISQAVVMETAKENPNFVSHGHEVVRKIREEGQLLEFEKMWRKHFIDTMRPQYLPPLWSVDHRHETLKEKLENKVDS</sequence>
<protein>
    <recommendedName>
        <fullName evidence="4">3'-5' exonuclease domain-containing protein</fullName>
    </recommendedName>
</protein>
<dbReference type="Proteomes" id="UP001159427">
    <property type="component" value="Unassembled WGS sequence"/>
</dbReference>